<evidence type="ECO:0000256" key="2">
    <source>
        <dbReference type="ARBA" id="ARBA00023015"/>
    </source>
</evidence>
<name>A0A2S0UMY4_9RHOB</name>
<dbReference type="Pfam" id="PF04198">
    <property type="entry name" value="Sugar-bind"/>
    <property type="match status" value="1"/>
</dbReference>
<dbReference type="Proteomes" id="UP000244496">
    <property type="component" value="Chromosome"/>
</dbReference>
<dbReference type="Gene3D" id="3.40.50.1360">
    <property type="match status" value="1"/>
</dbReference>
<gene>
    <name evidence="6" type="ORF">HYN69_12145</name>
</gene>
<keyword evidence="7" id="KW-1185">Reference proteome</keyword>
<organism evidence="6 7">
    <name type="scientific">Paragemmobacter aquarius</name>
    <dbReference type="NCBI Taxonomy" id="2169400"/>
    <lineage>
        <taxon>Bacteria</taxon>
        <taxon>Pseudomonadati</taxon>
        <taxon>Pseudomonadota</taxon>
        <taxon>Alphaproteobacteria</taxon>
        <taxon>Rhodobacterales</taxon>
        <taxon>Paracoccaceae</taxon>
        <taxon>Paragemmobacter</taxon>
    </lineage>
</organism>
<proteinExistence type="inferred from homology"/>
<dbReference type="RefSeq" id="WP_108435969.1">
    <property type="nucleotide sequence ID" value="NZ_CP028918.1"/>
</dbReference>
<dbReference type="InterPro" id="IPR007324">
    <property type="entry name" value="Sugar-bd_dom_put"/>
</dbReference>
<comment type="similarity">
    <text evidence="1">Belongs to the SorC transcriptional regulatory family.</text>
</comment>
<sequence length="322" mass="34546">MPRPPKLPQIDTEERFLAQVAWAYYVEGLTQEKVAEKLGATRLRVNKALSDAHKRGLVRITFNTAFAACAELEAALRARFSLKQAYVAPAPMEARDVQMVVGAALGNLLSEVLADPKVRLFGMSWGNTLNIATRFVAAMERPDLEVISVMGGLTTGSDLNSFEITTRLADLVGAQHSYFTAPLYAGSRESRDTIMALDVFRSVVEKLKSVDALAMAAGDISTRSLLMRDGLPSDISMEELVAAGAVGDVLGTVIDAEGQAIDHPINERVIGIGLDDLRGVPNVILAAGGANKLAVNRAVLRRGVVDTFVTDEATARALLERA</sequence>
<dbReference type="GO" id="GO:0003677">
    <property type="term" value="F:DNA binding"/>
    <property type="evidence" value="ECO:0007669"/>
    <property type="project" value="UniProtKB-KW"/>
</dbReference>
<dbReference type="KEGG" id="geh:HYN69_12145"/>
<keyword evidence="2" id="KW-0805">Transcription regulation</keyword>
<evidence type="ECO:0000256" key="3">
    <source>
        <dbReference type="ARBA" id="ARBA00023125"/>
    </source>
</evidence>
<dbReference type="Gene3D" id="1.10.10.10">
    <property type="entry name" value="Winged helix-like DNA-binding domain superfamily/Winged helix DNA-binding domain"/>
    <property type="match status" value="1"/>
</dbReference>
<dbReference type="SUPFAM" id="SSF100950">
    <property type="entry name" value="NagB/RpiA/CoA transferase-like"/>
    <property type="match status" value="1"/>
</dbReference>
<reference evidence="6 7" key="1">
    <citation type="submission" date="2018-04" db="EMBL/GenBank/DDBJ databases">
        <title>Genome sequencing of Gemmobacter.</title>
        <authorList>
            <person name="Yi H."/>
            <person name="Baek M.-G."/>
        </authorList>
    </citation>
    <scope>NUCLEOTIDE SEQUENCE [LARGE SCALE GENOMIC DNA]</scope>
    <source>
        <strain evidence="6 7">HYN0069</strain>
    </source>
</reference>
<dbReference type="PANTHER" id="PTHR34294">
    <property type="entry name" value="TRANSCRIPTIONAL REGULATOR-RELATED"/>
    <property type="match status" value="1"/>
</dbReference>
<keyword evidence="4" id="KW-0804">Transcription</keyword>
<evidence type="ECO:0000256" key="1">
    <source>
        <dbReference type="ARBA" id="ARBA00010466"/>
    </source>
</evidence>
<evidence type="ECO:0000259" key="5">
    <source>
        <dbReference type="Pfam" id="PF04198"/>
    </source>
</evidence>
<accession>A0A2S0UMY4</accession>
<dbReference type="AlphaFoldDB" id="A0A2S0UMY4"/>
<dbReference type="GO" id="GO:0030246">
    <property type="term" value="F:carbohydrate binding"/>
    <property type="evidence" value="ECO:0007669"/>
    <property type="project" value="InterPro"/>
</dbReference>
<dbReference type="InterPro" id="IPR051054">
    <property type="entry name" value="SorC_transcr_regulators"/>
</dbReference>
<evidence type="ECO:0000256" key="4">
    <source>
        <dbReference type="ARBA" id="ARBA00023163"/>
    </source>
</evidence>
<dbReference type="OrthoDB" id="9808171at2"/>
<evidence type="ECO:0000313" key="7">
    <source>
        <dbReference type="Proteomes" id="UP000244496"/>
    </source>
</evidence>
<protein>
    <submittedName>
        <fullName evidence="6">Transcriptional regulator</fullName>
    </submittedName>
</protein>
<feature type="domain" description="Sugar-binding" evidence="5">
    <location>
        <begin position="66"/>
        <end position="320"/>
    </location>
</feature>
<dbReference type="PANTHER" id="PTHR34294:SF1">
    <property type="entry name" value="TRANSCRIPTIONAL REGULATOR LSRR"/>
    <property type="match status" value="1"/>
</dbReference>
<dbReference type="InterPro" id="IPR037171">
    <property type="entry name" value="NagB/RpiA_transferase-like"/>
</dbReference>
<evidence type="ECO:0000313" key="6">
    <source>
        <dbReference type="EMBL" id="AWB49152.1"/>
    </source>
</evidence>
<dbReference type="InterPro" id="IPR036388">
    <property type="entry name" value="WH-like_DNA-bd_sf"/>
</dbReference>
<keyword evidence="3" id="KW-0238">DNA-binding</keyword>
<dbReference type="EMBL" id="CP028918">
    <property type="protein sequence ID" value="AWB49152.1"/>
    <property type="molecule type" value="Genomic_DNA"/>
</dbReference>